<organism evidence="7 8">
    <name type="scientific">Calothrix parietina FACHB-288</name>
    <dbReference type="NCBI Taxonomy" id="2692896"/>
    <lineage>
        <taxon>Bacteria</taxon>
        <taxon>Bacillati</taxon>
        <taxon>Cyanobacteriota</taxon>
        <taxon>Cyanophyceae</taxon>
        <taxon>Nostocales</taxon>
        <taxon>Calotrichaceae</taxon>
        <taxon>Calothrix</taxon>
    </lineage>
</organism>
<evidence type="ECO:0000256" key="2">
    <source>
        <dbReference type="ARBA" id="ARBA00008854"/>
    </source>
</evidence>
<dbReference type="Gene3D" id="1.20.1440.20">
    <property type="entry name" value="LemA-like domain"/>
    <property type="match status" value="1"/>
</dbReference>
<gene>
    <name evidence="7" type="ORF">H6G24_20660</name>
</gene>
<sequence>MGFLIFLVAVVATVVVIIISSYNDLVKFRNRYKNAYAQIDVQLQRRYDLIPNLVETAKGYMKYERETLEAVIAARNSALNASSRAMQNPGDPQAMQQLGSAEAALTGALSRLMVLSEAYPELKADRAMTQVMEELSSTENRIAFARQAFNDAVTLYNTKGESFPSNLIARSFNFTNAELLQEATPEMKTAPRVSF</sequence>
<evidence type="ECO:0000256" key="3">
    <source>
        <dbReference type="ARBA" id="ARBA00022692"/>
    </source>
</evidence>
<dbReference type="PANTHER" id="PTHR34478">
    <property type="entry name" value="PROTEIN LEMA"/>
    <property type="match status" value="1"/>
</dbReference>
<comment type="subcellular location">
    <subcellularLocation>
        <location evidence="1">Membrane</location>
        <topology evidence="1">Single-pass membrane protein</topology>
    </subcellularLocation>
</comment>
<dbReference type="SUPFAM" id="SSF140478">
    <property type="entry name" value="LemA-like"/>
    <property type="match status" value="1"/>
</dbReference>
<dbReference type="EMBL" id="JACJQH010000033">
    <property type="protein sequence ID" value="MBD2197891.1"/>
    <property type="molecule type" value="Genomic_DNA"/>
</dbReference>
<protein>
    <submittedName>
        <fullName evidence="7">LemA family protein</fullName>
    </submittedName>
</protein>
<evidence type="ECO:0000256" key="4">
    <source>
        <dbReference type="ARBA" id="ARBA00022989"/>
    </source>
</evidence>
<keyword evidence="4 6" id="KW-1133">Transmembrane helix</keyword>
<proteinExistence type="inferred from homology"/>
<evidence type="ECO:0000256" key="6">
    <source>
        <dbReference type="SAM" id="Phobius"/>
    </source>
</evidence>
<name>A0ABR8AFT6_9CYAN</name>
<dbReference type="PANTHER" id="PTHR34478:SF2">
    <property type="entry name" value="MEMBRANE PROTEIN"/>
    <property type="match status" value="1"/>
</dbReference>
<reference evidence="7 8" key="1">
    <citation type="journal article" date="2020" name="ISME J.">
        <title>Comparative genomics reveals insights into cyanobacterial evolution and habitat adaptation.</title>
        <authorList>
            <person name="Chen M.Y."/>
            <person name="Teng W.K."/>
            <person name="Zhao L."/>
            <person name="Hu C.X."/>
            <person name="Zhou Y.K."/>
            <person name="Han B.P."/>
            <person name="Song L.R."/>
            <person name="Shu W.S."/>
        </authorList>
    </citation>
    <scope>NUCLEOTIDE SEQUENCE [LARGE SCALE GENOMIC DNA]</scope>
    <source>
        <strain evidence="7 8">FACHB-288</strain>
    </source>
</reference>
<evidence type="ECO:0000313" key="7">
    <source>
        <dbReference type="EMBL" id="MBD2197891.1"/>
    </source>
</evidence>
<evidence type="ECO:0000313" key="8">
    <source>
        <dbReference type="Proteomes" id="UP000658514"/>
    </source>
</evidence>
<comment type="similarity">
    <text evidence="2">Belongs to the LemA family.</text>
</comment>
<dbReference type="InterPro" id="IPR007156">
    <property type="entry name" value="MamQ_LemA"/>
</dbReference>
<dbReference type="Proteomes" id="UP000658514">
    <property type="component" value="Unassembled WGS sequence"/>
</dbReference>
<keyword evidence="8" id="KW-1185">Reference proteome</keyword>
<dbReference type="Pfam" id="PF04011">
    <property type="entry name" value="LemA"/>
    <property type="match status" value="1"/>
</dbReference>
<evidence type="ECO:0000256" key="1">
    <source>
        <dbReference type="ARBA" id="ARBA00004167"/>
    </source>
</evidence>
<comment type="caution">
    <text evidence="7">The sequence shown here is derived from an EMBL/GenBank/DDBJ whole genome shotgun (WGS) entry which is preliminary data.</text>
</comment>
<keyword evidence="5 6" id="KW-0472">Membrane</keyword>
<evidence type="ECO:0000256" key="5">
    <source>
        <dbReference type="ARBA" id="ARBA00023136"/>
    </source>
</evidence>
<dbReference type="InterPro" id="IPR023353">
    <property type="entry name" value="LemA-like_dom_sf"/>
</dbReference>
<keyword evidence="3 6" id="KW-0812">Transmembrane</keyword>
<feature type="transmembrane region" description="Helical" evidence="6">
    <location>
        <begin position="6"/>
        <end position="25"/>
    </location>
</feature>
<accession>A0ABR8AFT6</accession>